<organism evidence="3 4">
    <name type="scientific">Colletotrichum fioriniae PJ7</name>
    <dbReference type="NCBI Taxonomy" id="1445577"/>
    <lineage>
        <taxon>Eukaryota</taxon>
        <taxon>Fungi</taxon>
        <taxon>Dikarya</taxon>
        <taxon>Ascomycota</taxon>
        <taxon>Pezizomycotina</taxon>
        <taxon>Sordariomycetes</taxon>
        <taxon>Hypocreomycetidae</taxon>
        <taxon>Glomerellales</taxon>
        <taxon>Glomerellaceae</taxon>
        <taxon>Colletotrichum</taxon>
        <taxon>Colletotrichum acutatum species complex</taxon>
    </lineage>
</organism>
<protein>
    <submittedName>
        <fullName evidence="3">Ubiquitin family protein</fullName>
    </submittedName>
</protein>
<dbReference type="HOGENOM" id="CLU_148322_0_1_1"/>
<dbReference type="Pfam" id="PF11976">
    <property type="entry name" value="Rad60-SLD"/>
    <property type="match status" value="1"/>
</dbReference>
<dbReference type="InterPro" id="IPR000626">
    <property type="entry name" value="Ubiquitin-like_dom"/>
</dbReference>
<dbReference type="eggNOG" id="KOG1769">
    <property type="taxonomic scope" value="Eukaryota"/>
</dbReference>
<dbReference type="STRING" id="1445577.A0A010R392"/>
<dbReference type="SUPFAM" id="SSF54236">
    <property type="entry name" value="Ubiquitin-like"/>
    <property type="match status" value="1"/>
</dbReference>
<dbReference type="Gene3D" id="3.10.20.90">
    <property type="entry name" value="Phosphatidylinositol 3-kinase Catalytic Subunit, Chain A, domain 1"/>
    <property type="match status" value="1"/>
</dbReference>
<dbReference type="PROSITE" id="PS50053">
    <property type="entry name" value="UBIQUITIN_2"/>
    <property type="match status" value="1"/>
</dbReference>
<feature type="region of interest" description="Disordered" evidence="1">
    <location>
        <begin position="1"/>
        <end position="22"/>
    </location>
</feature>
<dbReference type="InterPro" id="IPR029071">
    <property type="entry name" value="Ubiquitin-like_domsf"/>
</dbReference>
<dbReference type="EMBL" id="JARH01000261">
    <property type="protein sequence ID" value="EXF83215.1"/>
    <property type="molecule type" value="Genomic_DNA"/>
</dbReference>
<accession>A0A010R392</accession>
<gene>
    <name evidence="3" type="ORF">CFIO01_01441</name>
</gene>
<dbReference type="FunFam" id="3.10.20.90:FF:000155">
    <property type="entry name" value="Ubiquitin-like protein SMT3"/>
    <property type="match status" value="1"/>
</dbReference>
<dbReference type="PANTHER" id="PTHR10562">
    <property type="entry name" value="SMALL UBIQUITIN-RELATED MODIFIER"/>
    <property type="match status" value="1"/>
</dbReference>
<dbReference type="Proteomes" id="UP000020467">
    <property type="component" value="Unassembled WGS sequence"/>
</dbReference>
<comment type="caution">
    <text evidence="3">The sequence shown here is derived from an EMBL/GenBank/DDBJ whole genome shotgun (WGS) entry which is preliminary data.</text>
</comment>
<evidence type="ECO:0000256" key="1">
    <source>
        <dbReference type="SAM" id="MobiDB-lite"/>
    </source>
</evidence>
<proteinExistence type="predicted"/>
<dbReference type="AlphaFoldDB" id="A0A010R392"/>
<dbReference type="InterPro" id="IPR022617">
    <property type="entry name" value="Rad60/SUMO-like_dom"/>
</dbReference>
<evidence type="ECO:0000313" key="4">
    <source>
        <dbReference type="Proteomes" id="UP000020467"/>
    </source>
</evidence>
<keyword evidence="4" id="KW-1185">Reference proteome</keyword>
<reference evidence="3 4" key="1">
    <citation type="submission" date="2014-02" db="EMBL/GenBank/DDBJ databases">
        <title>The genome sequence of Colletotrichum fioriniae PJ7.</title>
        <authorList>
            <person name="Baroncelli R."/>
            <person name="Thon M.R."/>
        </authorList>
    </citation>
    <scope>NUCLEOTIDE SEQUENCE [LARGE SCALE GENOMIC DNA]</scope>
    <source>
        <strain evidence="3 4">PJ7</strain>
    </source>
</reference>
<feature type="domain" description="Ubiquitin-like" evidence="2">
    <location>
        <begin position="22"/>
        <end position="98"/>
    </location>
</feature>
<sequence length="100" mass="10976">MSGEHENGSPSAGGQDAPPAVEHLNIKVTDNNNEVFFKIKRSTKLDKLMTAFCERQGKAMNSVRFLFEGQRVQPTDTPDTLEMADGDTLEVHQEQVGGSL</sequence>
<evidence type="ECO:0000259" key="2">
    <source>
        <dbReference type="PROSITE" id="PS50053"/>
    </source>
</evidence>
<dbReference type="OrthoDB" id="442921at2759"/>
<dbReference type="KEGG" id="cfj:CFIO01_01441"/>
<name>A0A010R392_9PEZI</name>
<evidence type="ECO:0000313" key="3">
    <source>
        <dbReference type="EMBL" id="EXF83215.1"/>
    </source>
</evidence>
<dbReference type="CDD" id="cd16116">
    <property type="entry name" value="Ubl_Smt3_like"/>
    <property type="match status" value="1"/>
</dbReference>
<dbReference type="SMART" id="SM00213">
    <property type="entry name" value="UBQ"/>
    <property type="match status" value="1"/>
</dbReference>